<dbReference type="RefSeq" id="WP_184618195.1">
    <property type="nucleotide sequence ID" value="NZ_BOOS01000005.1"/>
</dbReference>
<accession>A0A7W8ZD47</accession>
<reference evidence="1 2" key="1">
    <citation type="submission" date="2020-08" db="EMBL/GenBank/DDBJ databases">
        <title>Sequencing the genomes of 1000 actinobacteria strains.</title>
        <authorList>
            <person name="Klenk H.-P."/>
        </authorList>
    </citation>
    <scope>NUCLEOTIDE SEQUENCE [LARGE SCALE GENOMIC DNA]</scope>
    <source>
        <strain evidence="1 2">DSM 45790</strain>
    </source>
</reference>
<name>A0A7W8ZD47_9ACTN</name>
<evidence type="ECO:0000313" key="2">
    <source>
        <dbReference type="Proteomes" id="UP000588112"/>
    </source>
</evidence>
<dbReference type="AlphaFoldDB" id="A0A7W8ZD47"/>
<keyword evidence="2" id="KW-1185">Reference proteome</keyword>
<evidence type="ECO:0000313" key="1">
    <source>
        <dbReference type="EMBL" id="MBB5631700.1"/>
    </source>
</evidence>
<proteinExistence type="predicted"/>
<dbReference type="Proteomes" id="UP000588112">
    <property type="component" value="Unassembled WGS sequence"/>
</dbReference>
<protein>
    <submittedName>
        <fullName evidence="1">Putative dinucleotide-utilizing enzyme</fullName>
    </submittedName>
</protein>
<sequence>MIEDDDISRAVEAGRRRDAEYVARLDDAVQNRDETAIEHLAGRAVTRVLGRAAEAGFDVVRHVWNWLVGH</sequence>
<comment type="caution">
    <text evidence="1">The sequence shown here is derived from an EMBL/GenBank/DDBJ whole genome shotgun (WGS) entry which is preliminary data.</text>
</comment>
<dbReference type="EMBL" id="JACHBR010000004">
    <property type="protein sequence ID" value="MBB5631700.1"/>
    <property type="molecule type" value="Genomic_DNA"/>
</dbReference>
<organism evidence="1 2">
    <name type="scientific">Sphaerisporangium krabiense</name>
    <dbReference type="NCBI Taxonomy" id="763782"/>
    <lineage>
        <taxon>Bacteria</taxon>
        <taxon>Bacillati</taxon>
        <taxon>Actinomycetota</taxon>
        <taxon>Actinomycetes</taxon>
        <taxon>Streptosporangiales</taxon>
        <taxon>Streptosporangiaceae</taxon>
        <taxon>Sphaerisporangium</taxon>
    </lineage>
</organism>
<gene>
    <name evidence="1" type="ORF">BJ981_007486</name>
</gene>